<protein>
    <recommendedName>
        <fullName evidence="3">Lipoprotein</fullName>
    </recommendedName>
</protein>
<accession>A0ABU1RR25</accession>
<evidence type="ECO:0000313" key="2">
    <source>
        <dbReference type="Proteomes" id="UP001254759"/>
    </source>
</evidence>
<dbReference type="PROSITE" id="PS51257">
    <property type="entry name" value="PROKAR_LIPOPROTEIN"/>
    <property type="match status" value="1"/>
</dbReference>
<reference evidence="1 2" key="1">
    <citation type="submission" date="2023-07" db="EMBL/GenBank/DDBJ databases">
        <title>Sorghum-associated microbial communities from plants grown in Nebraska, USA.</title>
        <authorList>
            <person name="Schachtman D."/>
        </authorList>
    </citation>
    <scope>NUCLEOTIDE SEQUENCE [LARGE SCALE GENOMIC DNA]</scope>
    <source>
        <strain evidence="1 2">BE107</strain>
    </source>
</reference>
<comment type="caution">
    <text evidence="1">The sequence shown here is derived from an EMBL/GenBank/DDBJ whole genome shotgun (WGS) entry which is preliminary data.</text>
</comment>
<sequence>MFKIVTDYSRAYSVMVAILILLVGCTVDRYPDDTIVKQDFMRLVPQRIPPDVEVNFIDTYRSDGDGQSFSQVFVFDVNANRRISIENGWLKGSFLVPGDEVRRRKVEFIYQKKGDRWKVVSDGPISSK</sequence>
<evidence type="ECO:0008006" key="3">
    <source>
        <dbReference type="Google" id="ProtNLM"/>
    </source>
</evidence>
<organism evidence="1 2">
    <name type="scientific">Pseudoxanthomonas sacheonensis</name>
    <dbReference type="NCBI Taxonomy" id="443615"/>
    <lineage>
        <taxon>Bacteria</taxon>
        <taxon>Pseudomonadati</taxon>
        <taxon>Pseudomonadota</taxon>
        <taxon>Gammaproteobacteria</taxon>
        <taxon>Lysobacterales</taxon>
        <taxon>Lysobacteraceae</taxon>
        <taxon>Pseudoxanthomonas</taxon>
    </lineage>
</organism>
<evidence type="ECO:0000313" key="1">
    <source>
        <dbReference type="EMBL" id="MDR6841233.1"/>
    </source>
</evidence>
<gene>
    <name evidence="1" type="ORF">J2W94_001518</name>
</gene>
<dbReference type="EMBL" id="JAVDTT010000002">
    <property type="protein sequence ID" value="MDR6841233.1"/>
    <property type="molecule type" value="Genomic_DNA"/>
</dbReference>
<keyword evidence="2" id="KW-1185">Reference proteome</keyword>
<proteinExistence type="predicted"/>
<dbReference type="Proteomes" id="UP001254759">
    <property type="component" value="Unassembled WGS sequence"/>
</dbReference>
<dbReference type="RefSeq" id="WP_310091841.1">
    <property type="nucleotide sequence ID" value="NZ_JAVDTT010000002.1"/>
</dbReference>
<name>A0ABU1RR25_9GAMM</name>